<dbReference type="RefSeq" id="NP_985238.1">
    <property type="nucleotide sequence ID" value="NM_210592.1"/>
</dbReference>
<feature type="domain" description="SHSP" evidence="4">
    <location>
        <begin position="45"/>
        <end position="164"/>
    </location>
</feature>
<dbReference type="Pfam" id="PF00011">
    <property type="entry name" value="HSP20"/>
    <property type="match status" value="1"/>
</dbReference>
<dbReference type="OrthoDB" id="5511210at2759"/>
<evidence type="ECO:0000313" key="6">
    <source>
        <dbReference type="Proteomes" id="UP000000591"/>
    </source>
</evidence>
<dbReference type="GO" id="GO:0042542">
    <property type="term" value="P:response to hydrogen peroxide"/>
    <property type="evidence" value="ECO:0000318"/>
    <property type="project" value="GO_Central"/>
</dbReference>
<evidence type="ECO:0000256" key="3">
    <source>
        <dbReference type="RuleBase" id="RU003616"/>
    </source>
</evidence>
<dbReference type="PROSITE" id="PS01031">
    <property type="entry name" value="SHSP"/>
    <property type="match status" value="1"/>
</dbReference>
<sequence>MSSYPIFIGSELLGDARAALHAGMCARRLHKSPRTRKGKVSKTPPKVFCVKPPIDIVERDGTYLAHIANPGVANQDDIKVEYHEDRNTVIISGSLPVMAGQRQGDKCHIKELPSGNFCREIDFPEHEAIDASKISLDYEHGILSISIPKLPVRRAATVQKIKIRG</sequence>
<dbReference type="InterPro" id="IPR008978">
    <property type="entry name" value="HSP20-like_chaperone"/>
</dbReference>
<dbReference type="GO" id="GO:0009408">
    <property type="term" value="P:response to heat"/>
    <property type="evidence" value="ECO:0000318"/>
    <property type="project" value="GO_Central"/>
</dbReference>
<keyword evidence="1" id="KW-0346">Stress response</keyword>
<dbReference type="EMBL" id="AE016818">
    <property type="protein sequence ID" value="AAS53062.1"/>
    <property type="molecule type" value="Genomic_DNA"/>
</dbReference>
<dbReference type="GO" id="GO:0051082">
    <property type="term" value="F:unfolded protein binding"/>
    <property type="evidence" value="ECO:0000318"/>
    <property type="project" value="GO_Central"/>
</dbReference>
<gene>
    <name evidence="5" type="ORF">AGOS_AER382W</name>
</gene>
<dbReference type="KEGG" id="ago:AGOS_AER382W"/>
<keyword evidence="6" id="KW-1185">Reference proteome</keyword>
<dbReference type="GeneID" id="4621454"/>
<dbReference type="GO" id="GO:0051259">
    <property type="term" value="P:protein complex oligomerization"/>
    <property type="evidence" value="ECO:0000318"/>
    <property type="project" value="GO_Central"/>
</dbReference>
<protein>
    <submittedName>
        <fullName evidence="5">AER382Wp</fullName>
    </submittedName>
</protein>
<dbReference type="SUPFAM" id="SSF49764">
    <property type="entry name" value="HSP20-like chaperones"/>
    <property type="match status" value="1"/>
</dbReference>
<dbReference type="eggNOG" id="KOG0710">
    <property type="taxonomic scope" value="Eukaryota"/>
</dbReference>
<evidence type="ECO:0000313" key="5">
    <source>
        <dbReference type="EMBL" id="AAS53062.1"/>
    </source>
</evidence>
<dbReference type="InterPro" id="IPR031107">
    <property type="entry name" value="Small_HSP"/>
</dbReference>
<name>Q755Y5_EREGS</name>
<dbReference type="InParanoid" id="Q755Y5"/>
<dbReference type="Gene3D" id="2.60.40.790">
    <property type="match status" value="1"/>
</dbReference>
<dbReference type="CDD" id="cd06464">
    <property type="entry name" value="ACD_sHsps-like"/>
    <property type="match status" value="1"/>
</dbReference>
<dbReference type="InterPro" id="IPR002068">
    <property type="entry name" value="A-crystallin/Hsp20_dom"/>
</dbReference>
<reference evidence="5 6" key="1">
    <citation type="journal article" date="2004" name="Science">
        <title>The Ashbya gossypii genome as a tool for mapping the ancient Saccharomyces cerevisiae genome.</title>
        <authorList>
            <person name="Dietrich F.S."/>
            <person name="Voegeli S."/>
            <person name="Brachat S."/>
            <person name="Lerch A."/>
            <person name="Gates K."/>
            <person name="Steiner S."/>
            <person name="Mohr C."/>
            <person name="Pohlmann R."/>
            <person name="Luedi P."/>
            <person name="Choi S."/>
            <person name="Wing R.A."/>
            <person name="Flavier A."/>
            <person name="Gaffney T.D."/>
            <person name="Philippsen P."/>
        </authorList>
    </citation>
    <scope>NUCLEOTIDE SEQUENCE [LARGE SCALE GENOMIC DNA]</scope>
    <source>
        <strain evidence="6">ATCC 10895 / CBS 109.51 / FGSC 9923 / NRRL Y-1056</strain>
    </source>
</reference>
<evidence type="ECO:0000256" key="2">
    <source>
        <dbReference type="PROSITE-ProRule" id="PRU00285"/>
    </source>
</evidence>
<dbReference type="PANTHER" id="PTHR11527">
    <property type="entry name" value="HEAT-SHOCK PROTEIN 20 FAMILY MEMBER"/>
    <property type="match status" value="1"/>
</dbReference>
<reference evidence="6" key="2">
    <citation type="journal article" date="2013" name="G3 (Bethesda)">
        <title>Genomes of Ashbya fungi isolated from insects reveal four mating-type loci, numerous translocations, lack of transposons, and distinct gene duplications.</title>
        <authorList>
            <person name="Dietrich F.S."/>
            <person name="Voegeli S."/>
            <person name="Kuo S."/>
            <person name="Philippsen P."/>
        </authorList>
    </citation>
    <scope>GENOME REANNOTATION</scope>
    <source>
        <strain evidence="6">ATCC 10895 / CBS 109.51 / FGSC 9923 / NRRL Y-1056</strain>
    </source>
</reference>
<comment type="similarity">
    <text evidence="2 3">Belongs to the small heat shock protein (HSP20) family.</text>
</comment>
<proteinExistence type="inferred from homology"/>
<dbReference type="GO" id="GO:0009651">
    <property type="term" value="P:response to salt stress"/>
    <property type="evidence" value="ECO:0000318"/>
    <property type="project" value="GO_Central"/>
</dbReference>
<evidence type="ECO:0000256" key="1">
    <source>
        <dbReference type="ARBA" id="ARBA00023016"/>
    </source>
</evidence>
<accession>Q755Y5</accession>
<dbReference type="HOGENOM" id="CLU_1610349_0_0_1"/>
<dbReference type="Proteomes" id="UP000000591">
    <property type="component" value="Chromosome V"/>
</dbReference>
<evidence type="ECO:0000259" key="4">
    <source>
        <dbReference type="PROSITE" id="PS01031"/>
    </source>
</evidence>
<organism evidence="5 6">
    <name type="scientific">Eremothecium gossypii (strain ATCC 10895 / CBS 109.51 / FGSC 9923 / NRRL Y-1056)</name>
    <name type="common">Yeast</name>
    <name type="synonym">Ashbya gossypii</name>
    <dbReference type="NCBI Taxonomy" id="284811"/>
    <lineage>
        <taxon>Eukaryota</taxon>
        <taxon>Fungi</taxon>
        <taxon>Dikarya</taxon>
        <taxon>Ascomycota</taxon>
        <taxon>Saccharomycotina</taxon>
        <taxon>Saccharomycetes</taxon>
        <taxon>Saccharomycetales</taxon>
        <taxon>Saccharomycetaceae</taxon>
        <taxon>Eremothecium</taxon>
    </lineage>
</organism>
<dbReference type="GO" id="GO:0006457">
    <property type="term" value="P:protein folding"/>
    <property type="evidence" value="ECO:0000318"/>
    <property type="project" value="GO_Central"/>
</dbReference>
<dbReference type="STRING" id="284811.Q755Y5"/>
<dbReference type="AlphaFoldDB" id="Q755Y5"/>